<feature type="domain" description="Nitroreductase" evidence="3">
    <location>
        <begin position="21"/>
        <end position="165"/>
    </location>
</feature>
<reference evidence="4" key="1">
    <citation type="submission" date="2015-05" db="EMBL/GenBank/DDBJ databases">
        <title>Permanent draft genome of Rhodopirellula islandicus K833.</title>
        <authorList>
            <person name="Kizina J."/>
            <person name="Richter M."/>
            <person name="Glockner F.O."/>
            <person name="Harder J."/>
        </authorList>
    </citation>
    <scope>NUCLEOTIDE SEQUENCE [LARGE SCALE GENOMIC DNA]</scope>
    <source>
        <strain evidence="4">K833</strain>
    </source>
</reference>
<accession>A0A0J1BJ89</accession>
<dbReference type="SUPFAM" id="SSF55469">
    <property type="entry name" value="FMN-dependent nitroreductase-like"/>
    <property type="match status" value="1"/>
</dbReference>
<dbReference type="Proteomes" id="UP000036367">
    <property type="component" value="Unassembled WGS sequence"/>
</dbReference>
<dbReference type="InterPro" id="IPR029479">
    <property type="entry name" value="Nitroreductase"/>
</dbReference>
<dbReference type="STRING" id="595434.RISK_001342"/>
<organism evidence="4 5">
    <name type="scientific">Rhodopirellula islandica</name>
    <dbReference type="NCBI Taxonomy" id="595434"/>
    <lineage>
        <taxon>Bacteria</taxon>
        <taxon>Pseudomonadati</taxon>
        <taxon>Planctomycetota</taxon>
        <taxon>Planctomycetia</taxon>
        <taxon>Pirellulales</taxon>
        <taxon>Pirellulaceae</taxon>
        <taxon>Rhodopirellula</taxon>
    </lineage>
</organism>
<dbReference type="PANTHER" id="PTHR43673">
    <property type="entry name" value="NAD(P)H NITROREDUCTASE YDGI-RELATED"/>
    <property type="match status" value="1"/>
</dbReference>
<evidence type="ECO:0000256" key="2">
    <source>
        <dbReference type="ARBA" id="ARBA00023002"/>
    </source>
</evidence>
<comment type="similarity">
    <text evidence="1">Belongs to the nitroreductase family.</text>
</comment>
<dbReference type="CDD" id="cd02138">
    <property type="entry name" value="TdsD-like"/>
    <property type="match status" value="1"/>
</dbReference>
<keyword evidence="2" id="KW-0560">Oxidoreductase</keyword>
<dbReference type="PATRIC" id="fig|595434.4.peg.1288"/>
<keyword evidence="5" id="KW-1185">Reference proteome</keyword>
<comment type="caution">
    <text evidence="4">The sequence shown here is derived from an EMBL/GenBank/DDBJ whole genome shotgun (WGS) entry which is preliminary data.</text>
</comment>
<dbReference type="AlphaFoldDB" id="A0A0J1BJ89"/>
<dbReference type="GO" id="GO:0016491">
    <property type="term" value="F:oxidoreductase activity"/>
    <property type="evidence" value="ECO:0007669"/>
    <property type="project" value="UniProtKB-KW"/>
</dbReference>
<dbReference type="Pfam" id="PF00881">
    <property type="entry name" value="Nitroreductase"/>
    <property type="match status" value="1"/>
</dbReference>
<evidence type="ECO:0000313" key="5">
    <source>
        <dbReference type="Proteomes" id="UP000036367"/>
    </source>
</evidence>
<evidence type="ECO:0000313" key="4">
    <source>
        <dbReference type="EMBL" id="KLU06587.1"/>
    </source>
</evidence>
<gene>
    <name evidence="4" type="ORF">RISK_001342</name>
</gene>
<dbReference type="PANTHER" id="PTHR43673:SF10">
    <property type="entry name" value="NADH DEHYDROGENASE_NAD(P)H NITROREDUCTASE XCC3605-RELATED"/>
    <property type="match status" value="1"/>
</dbReference>
<dbReference type="Gene3D" id="3.40.109.10">
    <property type="entry name" value="NADH Oxidase"/>
    <property type="match status" value="1"/>
</dbReference>
<sequence length="208" mass="23397">MQSVGWKMAVNETDLEVLPVIADRWSPYRFDGREVEDDKLRQCLEAARWAASSFNDQPWSWIVARRQDGEAFEAMLQCLLEANRDWASHAGVLICTVIRTNFSYNQKPNRVALHDLGAAAALMSLQATSLGLQTHQMAGVNLSQVRGQYQIPEGYEPATAIAMGYADEREPNSDAEQMLEDRQSGVRERTPLKNQVFMDAFGQSASWL</sequence>
<proteinExistence type="inferred from homology"/>
<evidence type="ECO:0000256" key="1">
    <source>
        <dbReference type="ARBA" id="ARBA00007118"/>
    </source>
</evidence>
<name>A0A0J1BJ89_RHOIS</name>
<dbReference type="EMBL" id="LECT01000014">
    <property type="protein sequence ID" value="KLU06587.1"/>
    <property type="molecule type" value="Genomic_DNA"/>
</dbReference>
<dbReference type="InterPro" id="IPR000415">
    <property type="entry name" value="Nitroreductase-like"/>
</dbReference>
<evidence type="ECO:0000259" key="3">
    <source>
        <dbReference type="Pfam" id="PF00881"/>
    </source>
</evidence>
<protein>
    <submittedName>
        <fullName evidence="4">Nitroreductase family protein</fullName>
    </submittedName>
</protein>